<dbReference type="Pfam" id="PF21857">
    <property type="entry name" value="DUF6913"/>
    <property type="match status" value="1"/>
</dbReference>
<dbReference type="OrthoDB" id="1430532at2"/>
<gene>
    <name evidence="1" type="ORF">SAMN05660845_0834</name>
</gene>
<accession>A0A1I0WLX8</accession>
<sequence length="172" mass="20108">MFIKYIKEISLKKILKRSLHNVKPSSLTTPIQTVGLVVDESYFTDKEQLVKELITCGIKESNIKTIVFRDKIKKNETFSQPTFSNKDMSWKGDLTQIFVTDFINETFDMLISYYDTEKAPLLLITNHSKALFKVGFSTVDKRLNHLMINTNAENYKVFVHELFRYLKILNKI</sequence>
<dbReference type="AlphaFoldDB" id="A0A1I0WLX8"/>
<dbReference type="InterPro" id="IPR054207">
    <property type="entry name" value="DUF6913"/>
</dbReference>
<dbReference type="RefSeq" id="WP_091474256.1">
    <property type="nucleotide sequence ID" value="NZ_FOJT01000002.1"/>
</dbReference>
<organism evidence="1 2">
    <name type="scientific">Flavobacterium swingsii</name>
    <dbReference type="NCBI Taxonomy" id="498292"/>
    <lineage>
        <taxon>Bacteria</taxon>
        <taxon>Pseudomonadati</taxon>
        <taxon>Bacteroidota</taxon>
        <taxon>Flavobacteriia</taxon>
        <taxon>Flavobacteriales</taxon>
        <taxon>Flavobacteriaceae</taxon>
        <taxon>Flavobacterium</taxon>
    </lineage>
</organism>
<name>A0A1I0WLX8_9FLAO</name>
<dbReference type="STRING" id="498292.SAMN05660845_0834"/>
<keyword evidence="2" id="KW-1185">Reference proteome</keyword>
<evidence type="ECO:0000313" key="2">
    <source>
        <dbReference type="Proteomes" id="UP000199604"/>
    </source>
</evidence>
<protein>
    <submittedName>
        <fullName evidence="1">Uncharacterized protein</fullName>
    </submittedName>
</protein>
<evidence type="ECO:0000313" key="1">
    <source>
        <dbReference type="EMBL" id="SFA89198.1"/>
    </source>
</evidence>
<dbReference type="Proteomes" id="UP000199604">
    <property type="component" value="Unassembled WGS sequence"/>
</dbReference>
<dbReference type="EMBL" id="FOJT01000002">
    <property type="protein sequence ID" value="SFA89198.1"/>
    <property type="molecule type" value="Genomic_DNA"/>
</dbReference>
<proteinExistence type="predicted"/>
<reference evidence="2" key="1">
    <citation type="submission" date="2016-10" db="EMBL/GenBank/DDBJ databases">
        <authorList>
            <person name="Varghese N."/>
            <person name="Submissions S."/>
        </authorList>
    </citation>
    <scope>NUCLEOTIDE SEQUENCE [LARGE SCALE GENOMIC DNA]</scope>
    <source>
        <strain evidence="2">DSM 21789</strain>
    </source>
</reference>